<feature type="transmembrane region" description="Helical" evidence="7">
    <location>
        <begin position="348"/>
        <end position="368"/>
    </location>
</feature>
<dbReference type="Pfam" id="PF07690">
    <property type="entry name" value="MFS_1"/>
    <property type="match status" value="1"/>
</dbReference>
<protein>
    <submittedName>
        <fullName evidence="9">MFS general substrate transporter</fullName>
    </submittedName>
</protein>
<comment type="caution">
    <text evidence="9">The sequence shown here is derived from an EMBL/GenBank/DDBJ whole genome shotgun (WGS) entry which is preliminary data.</text>
</comment>
<feature type="transmembrane region" description="Helical" evidence="7">
    <location>
        <begin position="12"/>
        <end position="35"/>
    </location>
</feature>
<dbReference type="GO" id="GO:0000329">
    <property type="term" value="C:fungal-type vacuole membrane"/>
    <property type="evidence" value="ECO:0007669"/>
    <property type="project" value="TreeGrafter"/>
</dbReference>
<dbReference type="SUPFAM" id="SSF103473">
    <property type="entry name" value="MFS general substrate transporter"/>
    <property type="match status" value="1"/>
</dbReference>
<feature type="transmembrane region" description="Helical" evidence="7">
    <location>
        <begin position="122"/>
        <end position="142"/>
    </location>
</feature>
<evidence type="ECO:0000256" key="1">
    <source>
        <dbReference type="ARBA" id="ARBA00004141"/>
    </source>
</evidence>
<evidence type="ECO:0000256" key="2">
    <source>
        <dbReference type="ARBA" id="ARBA00006595"/>
    </source>
</evidence>
<dbReference type="InterPro" id="IPR020846">
    <property type="entry name" value="MFS_dom"/>
</dbReference>
<keyword evidence="4 7" id="KW-0812">Transmembrane</keyword>
<dbReference type="InterPro" id="IPR011701">
    <property type="entry name" value="MFS"/>
</dbReference>
<reference evidence="9 10" key="1">
    <citation type="submission" date="2016-08" db="EMBL/GenBank/DDBJ databases">
        <title>Genomes of anaerobic fungi encode conserved fungal cellulosomes for biomass hydrolysis.</title>
        <authorList>
            <consortium name="DOE Joint Genome Institute"/>
            <person name="Haitjema C.H."/>
            <person name="Gilmore S.P."/>
            <person name="Henske J.K."/>
            <person name="Solomon K.V."/>
            <person name="De Groot R."/>
            <person name="Kuo A."/>
            <person name="Mondo S.J."/>
            <person name="Salamov A.A."/>
            <person name="Labutti K."/>
            <person name="Zhao Z."/>
            <person name="Chiniquy J."/>
            <person name="Barry K."/>
            <person name="Brewer H.M."/>
            <person name="Purvine S.O."/>
            <person name="Wright A.T."/>
            <person name="Boxma B."/>
            <person name="Van Alen T."/>
            <person name="Hackstein J.H."/>
            <person name="Baker S.E."/>
            <person name="Grigoriev I.V."/>
            <person name="O'Malley M.A."/>
        </authorList>
    </citation>
    <scope>NUCLEOTIDE SEQUENCE [LARGE SCALE GENOMIC DNA]</scope>
    <source>
        <strain evidence="10">finn</strain>
    </source>
</reference>
<dbReference type="AlphaFoldDB" id="A0A1Y1VBG0"/>
<comment type="similarity">
    <text evidence="2">Belongs to the SLC43A transporter (TC 2.A.1.44) family.</text>
</comment>
<evidence type="ECO:0000256" key="6">
    <source>
        <dbReference type="ARBA" id="ARBA00023136"/>
    </source>
</evidence>
<reference evidence="9 10" key="2">
    <citation type="submission" date="2016-08" db="EMBL/GenBank/DDBJ databases">
        <title>Pervasive Adenine N6-methylation of Active Genes in Fungi.</title>
        <authorList>
            <consortium name="DOE Joint Genome Institute"/>
            <person name="Mondo S.J."/>
            <person name="Dannebaum R.O."/>
            <person name="Kuo R.C."/>
            <person name="Labutti K."/>
            <person name="Haridas S."/>
            <person name="Kuo A."/>
            <person name="Salamov A."/>
            <person name="Ahrendt S.R."/>
            <person name="Lipzen A."/>
            <person name="Sullivan W."/>
            <person name="Andreopoulos W.B."/>
            <person name="Clum A."/>
            <person name="Lindquist E."/>
            <person name="Daum C."/>
            <person name="Ramamoorthy G.K."/>
            <person name="Gryganskyi A."/>
            <person name="Culley D."/>
            <person name="Magnuson J.K."/>
            <person name="James T.Y."/>
            <person name="O'Malley M.A."/>
            <person name="Stajich J.E."/>
            <person name="Spatafora J.W."/>
            <person name="Visel A."/>
            <person name="Grigoriev I.V."/>
        </authorList>
    </citation>
    <scope>NUCLEOTIDE SEQUENCE [LARGE SCALE GENOMIC DNA]</scope>
    <source>
        <strain evidence="10">finn</strain>
    </source>
</reference>
<organism evidence="9 10">
    <name type="scientific">Piromyces finnis</name>
    <dbReference type="NCBI Taxonomy" id="1754191"/>
    <lineage>
        <taxon>Eukaryota</taxon>
        <taxon>Fungi</taxon>
        <taxon>Fungi incertae sedis</taxon>
        <taxon>Chytridiomycota</taxon>
        <taxon>Chytridiomycota incertae sedis</taxon>
        <taxon>Neocallimastigomycetes</taxon>
        <taxon>Neocallimastigales</taxon>
        <taxon>Neocallimastigaceae</taxon>
        <taxon>Piromyces</taxon>
    </lineage>
</organism>
<feature type="transmembrane region" description="Helical" evidence="7">
    <location>
        <begin position="97"/>
        <end position="116"/>
    </location>
</feature>
<feature type="transmembrane region" description="Helical" evidence="7">
    <location>
        <begin position="154"/>
        <end position="173"/>
    </location>
</feature>
<feature type="transmembrane region" description="Helical" evidence="7">
    <location>
        <begin position="319"/>
        <end position="341"/>
    </location>
</feature>
<dbReference type="STRING" id="1754191.A0A1Y1VBG0"/>
<keyword evidence="3" id="KW-0813">Transport</keyword>
<feature type="transmembrane region" description="Helical" evidence="7">
    <location>
        <begin position="407"/>
        <end position="425"/>
    </location>
</feature>
<evidence type="ECO:0000256" key="7">
    <source>
        <dbReference type="SAM" id="Phobius"/>
    </source>
</evidence>
<dbReference type="OrthoDB" id="330047at2759"/>
<evidence type="ECO:0000256" key="4">
    <source>
        <dbReference type="ARBA" id="ARBA00022692"/>
    </source>
</evidence>
<dbReference type="PROSITE" id="PS50850">
    <property type="entry name" value="MFS"/>
    <property type="match status" value="1"/>
</dbReference>
<keyword evidence="10" id="KW-1185">Reference proteome</keyword>
<accession>A0A1Y1VBG0</accession>
<dbReference type="Proteomes" id="UP000193719">
    <property type="component" value="Unassembled WGS sequence"/>
</dbReference>
<feature type="transmembrane region" description="Helical" evidence="7">
    <location>
        <begin position="437"/>
        <end position="459"/>
    </location>
</feature>
<feature type="transmembrane region" description="Helical" evidence="7">
    <location>
        <begin position="185"/>
        <end position="207"/>
    </location>
</feature>
<dbReference type="PANTHER" id="PTHR20772:SF2">
    <property type="entry name" value="PROTEIN FMP42"/>
    <property type="match status" value="1"/>
</dbReference>
<evidence type="ECO:0000259" key="8">
    <source>
        <dbReference type="PROSITE" id="PS50850"/>
    </source>
</evidence>
<dbReference type="PANTHER" id="PTHR20772">
    <property type="entry name" value="PROTEIN FMP42"/>
    <property type="match status" value="1"/>
</dbReference>
<keyword evidence="5 7" id="KW-1133">Transmembrane helix</keyword>
<keyword evidence="6 7" id="KW-0472">Membrane</keyword>
<name>A0A1Y1VBG0_9FUNG</name>
<evidence type="ECO:0000313" key="9">
    <source>
        <dbReference type="EMBL" id="ORX50404.1"/>
    </source>
</evidence>
<feature type="transmembrane region" description="Helical" evidence="7">
    <location>
        <begin position="281"/>
        <end position="299"/>
    </location>
</feature>
<evidence type="ECO:0000256" key="5">
    <source>
        <dbReference type="ARBA" id="ARBA00022989"/>
    </source>
</evidence>
<sequence>MEITELSFTRKILLVVFGVFSALTTSGIIFGFQALKSILIENKVYFELCENVEQNGEITQCNEQILKFSLMFSLASTATNAFSLPIGYILDKYGPRVSCYIGSILFFLGCLLFGLSGPTFNGYLVGFLLLGIAGPFIFISTLHFSTVFPNKSGLIMAALTGSFDASSIIFLLFNKLFYYFDRKYSIQTFFLIYMIVPVIIFIANSFLMPETSLQWSETSNQQINNEPNETSSLLGSKDEEEDLPTAISNYQSIISQHEQNENKVKDIKEMSSWEQMKTKEYILITLLTSIFMIRLNFYISTTEEQMQTISNDEKGIKNTIQFFNIMLPLAGVLSIMPIGWLLDNFKMYITFTVLCFMALIFGIISLIPSLSLQFLSIIIFVFMRPLLYTSGNDFATKTFGFKTFGRVYGLMNLISSVVNFGQYIVEYLVVNVFNGQFAEINIAFTILTSLMFYLPYYLFRKDIKNKTITIV</sequence>
<feature type="domain" description="Major facilitator superfamily (MFS) profile" evidence="8">
    <location>
        <begin position="11"/>
        <end position="463"/>
    </location>
</feature>
<comment type="subcellular location">
    <subcellularLocation>
        <location evidence="1">Membrane</location>
        <topology evidence="1">Multi-pass membrane protein</topology>
    </subcellularLocation>
</comment>
<dbReference type="InterPro" id="IPR036259">
    <property type="entry name" value="MFS_trans_sf"/>
</dbReference>
<dbReference type="EMBL" id="MCFH01000021">
    <property type="protein sequence ID" value="ORX50404.1"/>
    <property type="molecule type" value="Genomic_DNA"/>
</dbReference>
<dbReference type="GO" id="GO:0022857">
    <property type="term" value="F:transmembrane transporter activity"/>
    <property type="evidence" value="ECO:0007669"/>
    <property type="project" value="InterPro"/>
</dbReference>
<dbReference type="InterPro" id="IPR052599">
    <property type="entry name" value="SLC43A_AATransporter"/>
</dbReference>
<evidence type="ECO:0000256" key="3">
    <source>
        <dbReference type="ARBA" id="ARBA00022448"/>
    </source>
</evidence>
<dbReference type="Gene3D" id="1.20.1250.20">
    <property type="entry name" value="MFS general substrate transporter like domains"/>
    <property type="match status" value="1"/>
</dbReference>
<proteinExistence type="inferred from homology"/>
<evidence type="ECO:0000313" key="10">
    <source>
        <dbReference type="Proteomes" id="UP000193719"/>
    </source>
</evidence>
<gene>
    <name evidence="9" type="ORF">BCR36DRAFT_412426</name>
</gene>